<dbReference type="RefSeq" id="WP_035755550.1">
    <property type="nucleotide sequence ID" value="NZ_KI629814.1"/>
</dbReference>
<evidence type="ECO:0000256" key="1">
    <source>
        <dbReference type="SAM" id="SignalP"/>
    </source>
</evidence>
<dbReference type="Proteomes" id="UP000035035">
    <property type="component" value="Unassembled WGS sequence"/>
</dbReference>
<dbReference type="PATRIC" id="fig|1423140.3.peg.2910"/>
<protein>
    <submittedName>
        <fullName evidence="2">Uncharacterized protein</fullName>
    </submittedName>
</protein>
<feature type="signal peptide" evidence="1">
    <location>
        <begin position="1"/>
        <end position="16"/>
    </location>
</feature>
<reference evidence="2 3" key="1">
    <citation type="journal article" date="2014" name="Genome Announc.">
        <title>Draft Genome Sequence of Gordonia alkanivorans Strain CGMCC6845, a Halotolerant Hydrocarbon-Degrading Bacterium.</title>
        <authorList>
            <person name="Wang X."/>
            <person name="Jin D."/>
            <person name="Zhou L."/>
            <person name="Wu L."/>
            <person name="An W."/>
            <person name="Zhao L."/>
        </authorList>
    </citation>
    <scope>NUCLEOTIDE SEQUENCE [LARGE SCALE GENOMIC DNA]</scope>
    <source>
        <strain evidence="2 3">CGMCC 6845</strain>
    </source>
</reference>
<evidence type="ECO:0000313" key="2">
    <source>
        <dbReference type="EMBL" id="ETA06223.1"/>
    </source>
</evidence>
<organism evidence="2 3">
    <name type="scientific">Gordonia alkanivorans CGMCC 6845</name>
    <dbReference type="NCBI Taxonomy" id="1423140"/>
    <lineage>
        <taxon>Bacteria</taxon>
        <taxon>Bacillati</taxon>
        <taxon>Actinomycetota</taxon>
        <taxon>Actinomycetes</taxon>
        <taxon>Mycobacteriales</taxon>
        <taxon>Gordoniaceae</taxon>
        <taxon>Gordonia</taxon>
    </lineage>
</organism>
<comment type="caution">
    <text evidence="2">The sequence shown here is derived from an EMBL/GenBank/DDBJ whole genome shotgun (WGS) entry which is preliminary data.</text>
</comment>
<feature type="chain" id="PRO_5004922599" evidence="1">
    <location>
        <begin position="17"/>
        <end position="220"/>
    </location>
</feature>
<evidence type="ECO:0000313" key="3">
    <source>
        <dbReference type="Proteomes" id="UP000035035"/>
    </source>
</evidence>
<sequence>MAAAAVLPLSLGSASAATSTGWIGATPPNASGQTFLTTSTINNSPLSASTRMYTPFGNTVPSGQMGVRARLFKSGVLCQITAYNFNTAPASQLVNSTSGDCGDGFYNSHGFVRYWNGSDYAEFLTFPTDPLVYPATSARSFTDNGESRGSAENIKREEDLPDLIEAIGVNDKTGFIKKSDLLADVPKTPEEAAAAADPAPRTITVYAADGVTAVDTFRIQ</sequence>
<dbReference type="EMBL" id="AYXO01000026">
    <property type="protein sequence ID" value="ETA06223.1"/>
    <property type="molecule type" value="Genomic_DNA"/>
</dbReference>
<name>W9DA29_9ACTN</name>
<gene>
    <name evidence="2" type="ORF">V525_14535</name>
</gene>
<accession>W9DA29</accession>
<proteinExistence type="predicted"/>
<keyword evidence="1" id="KW-0732">Signal</keyword>
<dbReference type="AlphaFoldDB" id="W9DA29"/>
<dbReference type="HOGENOM" id="CLU_1254455_0_0_11"/>
<keyword evidence="3" id="KW-1185">Reference proteome</keyword>